<dbReference type="GO" id="GO:0043571">
    <property type="term" value="P:maintenance of CRISPR repeat elements"/>
    <property type="evidence" value="ECO:0007669"/>
    <property type="project" value="UniProtKB-UniRule"/>
</dbReference>
<dbReference type="InterPro" id="IPR021127">
    <property type="entry name" value="CRISPR_associated_Cas2"/>
</dbReference>
<dbReference type="GO" id="GO:0004521">
    <property type="term" value="F:RNA endonuclease activity"/>
    <property type="evidence" value="ECO:0007669"/>
    <property type="project" value="InterPro"/>
</dbReference>
<evidence type="ECO:0000256" key="3">
    <source>
        <dbReference type="ARBA" id="ARBA00022722"/>
    </source>
</evidence>
<keyword evidence="7 9" id="KW-0460">Magnesium</keyword>
<dbReference type="GO" id="GO:0016787">
    <property type="term" value="F:hydrolase activity"/>
    <property type="evidence" value="ECO:0007669"/>
    <property type="project" value="UniProtKB-KW"/>
</dbReference>
<dbReference type="SUPFAM" id="SSF143430">
    <property type="entry name" value="TTP0101/SSO1404-like"/>
    <property type="match status" value="1"/>
</dbReference>
<keyword evidence="8 9" id="KW-0051">Antiviral defense</keyword>
<dbReference type="EC" id="3.1.-.-" evidence="9"/>
<dbReference type="Pfam" id="PF09827">
    <property type="entry name" value="CRISPR_Cas2"/>
    <property type="match status" value="1"/>
</dbReference>
<protein>
    <recommendedName>
        <fullName evidence="9">CRISPR-associated endoribonuclease Cas2</fullName>
        <ecNumber evidence="9">3.1.-.-</ecNumber>
    </recommendedName>
</protein>
<keyword evidence="3 9" id="KW-0540">Nuclease</keyword>
<dbReference type="InterPro" id="IPR019199">
    <property type="entry name" value="Virulence_VapD/CRISPR_Cas2"/>
</dbReference>
<comment type="subunit">
    <text evidence="9">Homodimer, forms a heterotetramer with a Cas1 homodimer.</text>
</comment>
<dbReference type="AlphaFoldDB" id="A0A9E8LVD8"/>
<dbReference type="EMBL" id="CP106878">
    <property type="protein sequence ID" value="WAA09836.1"/>
    <property type="molecule type" value="Genomic_DNA"/>
</dbReference>
<reference evidence="10" key="1">
    <citation type="submission" date="2022-09" db="EMBL/GenBank/DDBJ databases">
        <title>Complete Genomes of Fervidibacillus albus and Fervidibacillus halotolerans isolated from tidal flat sediments.</title>
        <authorList>
            <person name="Kwon K.K."/>
            <person name="Yang S.-H."/>
            <person name="Park M.J."/>
            <person name="Oh H.-M."/>
        </authorList>
    </citation>
    <scope>NUCLEOTIDE SEQUENCE</scope>
    <source>
        <strain evidence="10">MEBiC13591</strain>
    </source>
</reference>
<dbReference type="GO" id="GO:0051607">
    <property type="term" value="P:defense response to virus"/>
    <property type="evidence" value="ECO:0007669"/>
    <property type="project" value="UniProtKB-UniRule"/>
</dbReference>
<evidence type="ECO:0000256" key="2">
    <source>
        <dbReference type="ARBA" id="ARBA00009959"/>
    </source>
</evidence>
<evidence type="ECO:0000313" key="11">
    <source>
        <dbReference type="Proteomes" id="UP001164718"/>
    </source>
</evidence>
<comment type="cofactor">
    <cofactor evidence="1 9">
        <name>Mg(2+)</name>
        <dbReference type="ChEBI" id="CHEBI:18420"/>
    </cofactor>
</comment>
<dbReference type="PANTHER" id="PTHR34405:SF1">
    <property type="entry name" value="CRISPR-ASSOCIATED ENDORIBONUCLEASE CAS2"/>
    <property type="match status" value="1"/>
</dbReference>
<comment type="similarity">
    <text evidence="2 9">Belongs to the CRISPR-associated endoribonuclease Cas2 protein family.</text>
</comment>
<dbReference type="Gene3D" id="3.30.70.240">
    <property type="match status" value="1"/>
</dbReference>
<keyword evidence="4 9" id="KW-0479">Metal-binding</keyword>
<dbReference type="RefSeq" id="WP_275417620.1">
    <property type="nucleotide sequence ID" value="NZ_CP106878.1"/>
</dbReference>
<dbReference type="HAMAP" id="MF_01471">
    <property type="entry name" value="Cas2"/>
    <property type="match status" value="1"/>
</dbReference>
<dbReference type="KEGG" id="faf:OE104_00185"/>
<comment type="function">
    <text evidence="9">CRISPR (clustered regularly interspaced short palindromic repeat), is an adaptive immune system that provides protection against mobile genetic elements (viruses, transposable elements and conjugative plasmids). CRISPR clusters contain sequences complementary to antecedent mobile elements and target invading nucleic acids. CRISPR clusters are transcribed and processed into CRISPR RNA (crRNA). Functions as a ssRNA-specific endoribonuclease. Involved in the integration of spacer DNA into the CRISPR cassette.</text>
</comment>
<dbReference type="GO" id="GO:0046872">
    <property type="term" value="F:metal ion binding"/>
    <property type="evidence" value="ECO:0007669"/>
    <property type="project" value="UniProtKB-UniRule"/>
</dbReference>
<evidence type="ECO:0000256" key="6">
    <source>
        <dbReference type="ARBA" id="ARBA00022801"/>
    </source>
</evidence>
<dbReference type="CDD" id="cd09725">
    <property type="entry name" value="Cas2_I_II_III"/>
    <property type="match status" value="1"/>
</dbReference>
<evidence type="ECO:0000313" key="10">
    <source>
        <dbReference type="EMBL" id="WAA09836.1"/>
    </source>
</evidence>
<evidence type="ECO:0000256" key="9">
    <source>
        <dbReference type="HAMAP-Rule" id="MF_01471"/>
    </source>
</evidence>
<gene>
    <name evidence="9 10" type="primary">cas2</name>
    <name evidence="10" type="ORF">OE104_00185</name>
</gene>
<dbReference type="NCBIfam" id="TIGR01573">
    <property type="entry name" value="cas2"/>
    <property type="match status" value="1"/>
</dbReference>
<organism evidence="10 11">
    <name type="scientific">Fervidibacillus albus</name>
    <dbReference type="NCBI Taxonomy" id="2980026"/>
    <lineage>
        <taxon>Bacteria</taxon>
        <taxon>Bacillati</taxon>
        <taxon>Bacillota</taxon>
        <taxon>Bacilli</taxon>
        <taxon>Bacillales</taxon>
        <taxon>Bacillaceae</taxon>
        <taxon>Fervidibacillus</taxon>
    </lineage>
</organism>
<dbReference type="PANTHER" id="PTHR34405">
    <property type="entry name" value="CRISPR-ASSOCIATED ENDORIBONUCLEASE CAS2"/>
    <property type="match status" value="1"/>
</dbReference>
<keyword evidence="6 9" id="KW-0378">Hydrolase</keyword>
<proteinExistence type="inferred from homology"/>
<keyword evidence="5 9" id="KW-0255">Endonuclease</keyword>
<sequence length="87" mass="10362">MFIILVYDFNERRVGKALKICRKYLHWVQNSVFEGELTKANFVKLKMELSGIMNEDEDSVIFYIFRSKQYTDRLEMGLKKGGEELFL</sequence>
<evidence type="ECO:0000256" key="5">
    <source>
        <dbReference type="ARBA" id="ARBA00022759"/>
    </source>
</evidence>
<evidence type="ECO:0000256" key="4">
    <source>
        <dbReference type="ARBA" id="ARBA00022723"/>
    </source>
</evidence>
<name>A0A9E8LVD8_9BACI</name>
<evidence type="ECO:0000256" key="1">
    <source>
        <dbReference type="ARBA" id="ARBA00001946"/>
    </source>
</evidence>
<dbReference type="Proteomes" id="UP001164718">
    <property type="component" value="Chromosome"/>
</dbReference>
<evidence type="ECO:0000256" key="8">
    <source>
        <dbReference type="ARBA" id="ARBA00023118"/>
    </source>
</evidence>
<evidence type="ECO:0000256" key="7">
    <source>
        <dbReference type="ARBA" id="ARBA00022842"/>
    </source>
</evidence>
<keyword evidence="11" id="KW-1185">Reference proteome</keyword>
<accession>A0A9E8LVD8</accession>
<feature type="binding site" evidence="9">
    <location>
        <position position="8"/>
    </location>
    <ligand>
        <name>Mg(2+)</name>
        <dbReference type="ChEBI" id="CHEBI:18420"/>
        <note>catalytic</note>
    </ligand>
</feature>